<evidence type="ECO:0000313" key="5">
    <source>
        <dbReference type="EMBL" id="QKG21177.1"/>
    </source>
</evidence>
<evidence type="ECO:0000259" key="4">
    <source>
        <dbReference type="PROSITE" id="PS50995"/>
    </source>
</evidence>
<evidence type="ECO:0000256" key="3">
    <source>
        <dbReference type="ARBA" id="ARBA00023163"/>
    </source>
</evidence>
<dbReference type="PROSITE" id="PS50995">
    <property type="entry name" value="HTH_MARR_2"/>
    <property type="match status" value="1"/>
</dbReference>
<dbReference type="EMBL" id="CP053892">
    <property type="protein sequence ID" value="QKG21177.1"/>
    <property type="molecule type" value="Genomic_DNA"/>
</dbReference>
<sequence length="144" mass="15768">MATDRPDVPAEAVVEIRRGVMRMARRMRSSRSPEALSSNKLVVLGHLGRNGPSSAGEVAAAEGQRPQSLTRVFAELEESGLIVRSRDERDRRQVVLTLTRAGAAALRRDLAERDAWLAGALGELGETELEVLRLAARLMERLAD</sequence>
<dbReference type="PROSITE" id="PS01117">
    <property type="entry name" value="HTH_MARR_1"/>
    <property type="match status" value="1"/>
</dbReference>
<dbReference type="Gene3D" id="1.10.10.10">
    <property type="entry name" value="Winged helix-like DNA-binding domain superfamily/Winged helix DNA-binding domain"/>
    <property type="match status" value="1"/>
</dbReference>
<dbReference type="InterPro" id="IPR023187">
    <property type="entry name" value="Tscrpt_reg_MarR-type_CS"/>
</dbReference>
<evidence type="ECO:0000313" key="6">
    <source>
        <dbReference type="Proteomes" id="UP000501240"/>
    </source>
</evidence>
<dbReference type="SUPFAM" id="SSF46785">
    <property type="entry name" value="Winged helix' DNA-binding domain"/>
    <property type="match status" value="1"/>
</dbReference>
<dbReference type="SMART" id="SM00347">
    <property type="entry name" value="HTH_MARR"/>
    <property type="match status" value="1"/>
</dbReference>
<dbReference type="InterPro" id="IPR052526">
    <property type="entry name" value="HTH-type_Bedaq_tolerance"/>
</dbReference>
<accession>A0A7D3ZEM3</accession>
<keyword evidence="2" id="KW-0238">DNA-binding</keyword>
<dbReference type="Pfam" id="PF12802">
    <property type="entry name" value="MarR_2"/>
    <property type="match status" value="1"/>
</dbReference>
<evidence type="ECO:0000256" key="1">
    <source>
        <dbReference type="ARBA" id="ARBA00023015"/>
    </source>
</evidence>
<dbReference type="RefSeq" id="WP_216858412.1">
    <property type="nucleotide sequence ID" value="NZ_CP053892.1"/>
</dbReference>
<dbReference type="PANTHER" id="PTHR39515">
    <property type="entry name" value="CONSERVED PROTEIN"/>
    <property type="match status" value="1"/>
</dbReference>
<keyword evidence="6" id="KW-1185">Reference proteome</keyword>
<dbReference type="AlphaFoldDB" id="A0A7D3ZEM3"/>
<reference evidence="5 6" key="1">
    <citation type="submission" date="2020-05" db="EMBL/GenBank/DDBJ databases">
        <title>Actinomadura verrucosospora NRRL-B18236 (PFL_A860) Genome sequencing and assembly.</title>
        <authorList>
            <person name="Samborskyy M."/>
        </authorList>
    </citation>
    <scope>NUCLEOTIDE SEQUENCE [LARGE SCALE GENOMIC DNA]</scope>
    <source>
        <strain evidence="5 6">NRRL:B18236</strain>
    </source>
</reference>
<feature type="domain" description="HTH marR-type" evidence="4">
    <location>
        <begin position="9"/>
        <end position="141"/>
    </location>
</feature>
<protein>
    <submittedName>
        <fullName evidence="5">MarR family transcriptional regulator</fullName>
    </submittedName>
</protein>
<organism evidence="5 6">
    <name type="scientific">Actinomadura verrucosospora</name>
    <dbReference type="NCBI Taxonomy" id="46165"/>
    <lineage>
        <taxon>Bacteria</taxon>
        <taxon>Bacillati</taxon>
        <taxon>Actinomycetota</taxon>
        <taxon>Actinomycetes</taxon>
        <taxon>Streptosporangiales</taxon>
        <taxon>Thermomonosporaceae</taxon>
        <taxon>Actinomadura</taxon>
    </lineage>
</organism>
<name>A0A7D3ZEM3_ACTVE</name>
<dbReference type="GO" id="GO:0003700">
    <property type="term" value="F:DNA-binding transcription factor activity"/>
    <property type="evidence" value="ECO:0007669"/>
    <property type="project" value="InterPro"/>
</dbReference>
<dbReference type="GO" id="GO:0003677">
    <property type="term" value="F:DNA binding"/>
    <property type="evidence" value="ECO:0007669"/>
    <property type="project" value="UniProtKB-KW"/>
</dbReference>
<dbReference type="PANTHER" id="PTHR39515:SF2">
    <property type="entry name" value="HTH-TYPE TRANSCRIPTIONAL REGULATOR RV0880"/>
    <property type="match status" value="1"/>
</dbReference>
<dbReference type="Proteomes" id="UP000501240">
    <property type="component" value="Chromosome"/>
</dbReference>
<evidence type="ECO:0000256" key="2">
    <source>
        <dbReference type="ARBA" id="ARBA00023125"/>
    </source>
</evidence>
<proteinExistence type="predicted"/>
<gene>
    <name evidence="5" type="ORF">ACTIVE_2815</name>
</gene>
<keyword evidence="3" id="KW-0804">Transcription</keyword>
<dbReference type="InterPro" id="IPR036388">
    <property type="entry name" value="WH-like_DNA-bd_sf"/>
</dbReference>
<dbReference type="InterPro" id="IPR000835">
    <property type="entry name" value="HTH_MarR-typ"/>
</dbReference>
<keyword evidence="1" id="KW-0805">Transcription regulation</keyword>
<dbReference type="InterPro" id="IPR036390">
    <property type="entry name" value="WH_DNA-bd_sf"/>
</dbReference>